<dbReference type="InterPro" id="IPR014710">
    <property type="entry name" value="RmlC-like_jellyroll"/>
</dbReference>
<evidence type="ECO:0000259" key="1">
    <source>
        <dbReference type="Pfam" id="PF07883"/>
    </source>
</evidence>
<reference evidence="2 3" key="1">
    <citation type="submission" date="2020-04" db="EMBL/GenBank/DDBJ databases">
        <title>MicrobeNet Type strains.</title>
        <authorList>
            <person name="Nicholson A.C."/>
        </authorList>
    </citation>
    <scope>NUCLEOTIDE SEQUENCE [LARGE SCALE GENOMIC DNA]</scope>
    <source>
        <strain evidence="2 3">DSM 44445</strain>
    </source>
</reference>
<gene>
    <name evidence="2" type="ORF">HGA07_05105</name>
</gene>
<dbReference type="SUPFAM" id="SSF51182">
    <property type="entry name" value="RmlC-like cupins"/>
    <property type="match status" value="1"/>
</dbReference>
<dbReference type="CDD" id="cd06990">
    <property type="entry name" value="cupin_DUF861"/>
    <property type="match status" value="1"/>
</dbReference>
<dbReference type="InterPro" id="IPR013096">
    <property type="entry name" value="Cupin_2"/>
</dbReference>
<evidence type="ECO:0000313" key="2">
    <source>
        <dbReference type="EMBL" id="NKY85001.1"/>
    </source>
</evidence>
<evidence type="ECO:0000313" key="3">
    <source>
        <dbReference type="Proteomes" id="UP000523447"/>
    </source>
</evidence>
<name>A0A7X6LUX9_9NOCA</name>
<accession>A0A7X6LUX9</accession>
<dbReference type="Pfam" id="PF07883">
    <property type="entry name" value="Cupin_2"/>
    <property type="match status" value="1"/>
</dbReference>
<dbReference type="Proteomes" id="UP000523447">
    <property type="component" value="Unassembled WGS sequence"/>
</dbReference>
<dbReference type="InterPro" id="IPR011051">
    <property type="entry name" value="RmlC_Cupin_sf"/>
</dbReference>
<protein>
    <submittedName>
        <fullName evidence="2">Cupin domain-containing protein</fullName>
    </submittedName>
</protein>
<dbReference type="Gene3D" id="2.60.120.10">
    <property type="entry name" value="Jelly Rolls"/>
    <property type="match status" value="1"/>
</dbReference>
<dbReference type="EMBL" id="JAAXPE010000003">
    <property type="protein sequence ID" value="NKY85001.1"/>
    <property type="molecule type" value="Genomic_DNA"/>
</dbReference>
<dbReference type="AlphaFoldDB" id="A0A7X6LUX9"/>
<sequence>MDSHPATSLLVKNFDSADETREFEAGSGQLQVVQAPAGAVGRAVFQPGWRWSTHVKPIAGTDSCQAAHIGYCVSGRMHIRMDDGTECDVGAGDFMQCPPGHDAWTLGDEPCVMIDWAAAADYARRR</sequence>
<comment type="caution">
    <text evidence="2">The sequence shown here is derived from an EMBL/GenBank/DDBJ whole genome shotgun (WGS) entry which is preliminary data.</text>
</comment>
<proteinExistence type="predicted"/>
<keyword evidence="3" id="KW-1185">Reference proteome</keyword>
<feature type="domain" description="Cupin type-2" evidence="1">
    <location>
        <begin position="68"/>
        <end position="115"/>
    </location>
</feature>
<organism evidence="2 3">
    <name type="scientific">Nocardia veterana</name>
    <dbReference type="NCBI Taxonomy" id="132249"/>
    <lineage>
        <taxon>Bacteria</taxon>
        <taxon>Bacillati</taxon>
        <taxon>Actinomycetota</taxon>
        <taxon>Actinomycetes</taxon>
        <taxon>Mycobacteriales</taxon>
        <taxon>Nocardiaceae</taxon>
        <taxon>Nocardia</taxon>
    </lineage>
</organism>